<dbReference type="InterPro" id="IPR011650">
    <property type="entry name" value="Peptidase_M20_dimer"/>
</dbReference>
<organism evidence="4 5">
    <name type="scientific">Enterocloster clostridioformis</name>
    <dbReference type="NCBI Taxonomy" id="1531"/>
    <lineage>
        <taxon>Bacteria</taxon>
        <taxon>Bacillati</taxon>
        <taxon>Bacillota</taxon>
        <taxon>Clostridia</taxon>
        <taxon>Lachnospirales</taxon>
        <taxon>Lachnospiraceae</taxon>
        <taxon>Enterocloster</taxon>
    </lineage>
</organism>
<dbReference type="AlphaFoldDB" id="A0A2X2TIJ3"/>
<dbReference type="Gene3D" id="3.40.630.10">
    <property type="entry name" value="Zn peptidases"/>
    <property type="match status" value="1"/>
</dbReference>
<dbReference type="GO" id="GO:0050118">
    <property type="term" value="F:N-acetyldiaminopimelate deacetylase activity"/>
    <property type="evidence" value="ECO:0007669"/>
    <property type="project" value="UniProtKB-ARBA"/>
</dbReference>
<keyword evidence="1 4" id="KW-0378">Hydrolase</keyword>
<dbReference type="SUPFAM" id="SSF53187">
    <property type="entry name" value="Zn-dependent exopeptidases"/>
    <property type="match status" value="1"/>
</dbReference>
<sequence length="390" mass="43660">MEIKNQIKIIEDELIQLRRYFHENPEKSWEEHNTQKKIMEYLDELDVPYIASTKTGVIATIRGKKSDDHIIGIRADIDALPMDDLVDCEYKSKVSGCAHTCGHDTHITMLLGTAKILSKIKDELTVTVRLLFQPAEEFIEDSGAAYMKNEEQILECDRLIALHIWSQIEAGYASLRYGPVMSAADTFDIFINGKGGHGALPHQTIDPVVAGAELVGALQKVVSREVSPLDTAVVSVTSFHSGTTFNIIPNSAHLMGTCRTFNNELRNHYPDILNRVAQGVAISTRTDIKVEYHWGPPAMINDSECVDTGRRAAAKVFGEDKLIDYEQQMGGEDFAKYKNPKCLLMLGGGFSNPEGRFPQHSPYFDIDENVLKLGVEYFVQYVIEYGLENE</sequence>
<keyword evidence="2" id="KW-0479">Metal-binding</keyword>
<feature type="binding site" evidence="2">
    <location>
        <position position="163"/>
    </location>
    <ligand>
        <name>Mn(2+)</name>
        <dbReference type="ChEBI" id="CHEBI:29035"/>
        <label>2</label>
    </ligand>
</feature>
<dbReference type="InterPro" id="IPR017439">
    <property type="entry name" value="Amidohydrolase"/>
</dbReference>
<feature type="binding site" evidence="2">
    <location>
        <position position="103"/>
    </location>
    <ligand>
        <name>Mn(2+)</name>
        <dbReference type="ChEBI" id="CHEBI:29035"/>
        <label>2</label>
    </ligand>
</feature>
<dbReference type="EC" id="3.-.-.-" evidence="4"/>
<dbReference type="NCBIfam" id="TIGR01891">
    <property type="entry name" value="amidohydrolases"/>
    <property type="match status" value="1"/>
</dbReference>
<feature type="binding site" evidence="2">
    <location>
        <position position="101"/>
    </location>
    <ligand>
        <name>Mn(2+)</name>
        <dbReference type="ChEBI" id="CHEBI:29035"/>
        <label>2</label>
    </ligand>
</feature>
<comment type="cofactor">
    <cofactor evidence="2">
        <name>Mn(2+)</name>
        <dbReference type="ChEBI" id="CHEBI:29035"/>
    </cofactor>
    <text evidence="2">The Mn(2+) ion enhances activity.</text>
</comment>
<dbReference type="GO" id="GO:0019877">
    <property type="term" value="P:diaminopimelate biosynthetic process"/>
    <property type="evidence" value="ECO:0007669"/>
    <property type="project" value="UniProtKB-ARBA"/>
</dbReference>
<protein>
    <submittedName>
        <fullName evidence="4">Peptidase</fullName>
        <ecNumber evidence="4">3.-.-.-</ecNumber>
    </submittedName>
</protein>
<accession>A0A2X2TIJ3</accession>
<dbReference type="FunFam" id="3.30.70.360:FF:000001">
    <property type="entry name" value="N-acetyldiaminopimelate deacetylase"/>
    <property type="match status" value="1"/>
</dbReference>
<dbReference type="EMBL" id="UAVW01000001">
    <property type="protein sequence ID" value="SQB04326.1"/>
    <property type="molecule type" value="Genomic_DNA"/>
</dbReference>
<reference evidence="4 5" key="1">
    <citation type="submission" date="2018-06" db="EMBL/GenBank/DDBJ databases">
        <authorList>
            <consortium name="Pathogen Informatics"/>
            <person name="Doyle S."/>
        </authorList>
    </citation>
    <scope>NUCLEOTIDE SEQUENCE [LARGE SCALE GENOMIC DNA]</scope>
    <source>
        <strain evidence="4 5">NCTC11224</strain>
    </source>
</reference>
<dbReference type="Pfam" id="PF01546">
    <property type="entry name" value="Peptidase_M20"/>
    <property type="match status" value="1"/>
</dbReference>
<evidence type="ECO:0000313" key="4">
    <source>
        <dbReference type="EMBL" id="SQB04326.1"/>
    </source>
</evidence>
<evidence type="ECO:0000256" key="1">
    <source>
        <dbReference type="ARBA" id="ARBA00022801"/>
    </source>
</evidence>
<dbReference type="PANTHER" id="PTHR11014:SF63">
    <property type="entry name" value="METALLOPEPTIDASE, PUTATIVE (AFU_ORTHOLOGUE AFUA_6G09600)-RELATED"/>
    <property type="match status" value="1"/>
</dbReference>
<dbReference type="PANTHER" id="PTHR11014">
    <property type="entry name" value="PEPTIDASE M20 FAMILY MEMBER"/>
    <property type="match status" value="1"/>
</dbReference>
<dbReference type="RefSeq" id="WP_112481516.1">
    <property type="nucleotide sequence ID" value="NZ_CAUDZF010000115.1"/>
</dbReference>
<evidence type="ECO:0000313" key="5">
    <source>
        <dbReference type="Proteomes" id="UP000251853"/>
    </source>
</evidence>
<keyword evidence="5" id="KW-1185">Reference proteome</keyword>
<feature type="binding site" evidence="2">
    <location>
        <position position="137"/>
    </location>
    <ligand>
        <name>Mn(2+)</name>
        <dbReference type="ChEBI" id="CHEBI:29035"/>
        <label>2</label>
    </ligand>
</feature>
<dbReference type="Pfam" id="PF07687">
    <property type="entry name" value="M20_dimer"/>
    <property type="match status" value="1"/>
</dbReference>
<gene>
    <name evidence="4" type="primary">yxeP_2</name>
    <name evidence="4" type="ORF">NCTC11224_00738</name>
</gene>
<dbReference type="GO" id="GO:0046872">
    <property type="term" value="F:metal ion binding"/>
    <property type="evidence" value="ECO:0007669"/>
    <property type="project" value="UniProtKB-KW"/>
</dbReference>
<keyword evidence="2" id="KW-0464">Manganese</keyword>
<dbReference type="Proteomes" id="UP000251853">
    <property type="component" value="Unassembled WGS sequence"/>
</dbReference>
<dbReference type="PIRSF" id="PIRSF005962">
    <property type="entry name" value="Pept_M20D_amidohydro"/>
    <property type="match status" value="1"/>
</dbReference>
<feature type="binding site" evidence="2">
    <location>
        <position position="360"/>
    </location>
    <ligand>
        <name>Mn(2+)</name>
        <dbReference type="ChEBI" id="CHEBI:29035"/>
        <label>2</label>
    </ligand>
</feature>
<proteinExistence type="predicted"/>
<dbReference type="InterPro" id="IPR036264">
    <property type="entry name" value="Bact_exopeptidase_dim_dom"/>
</dbReference>
<dbReference type="SUPFAM" id="SSF55031">
    <property type="entry name" value="Bacterial exopeptidase dimerisation domain"/>
    <property type="match status" value="1"/>
</dbReference>
<evidence type="ECO:0000259" key="3">
    <source>
        <dbReference type="Pfam" id="PF07687"/>
    </source>
</evidence>
<name>A0A2X2TIJ3_9FIRM</name>
<dbReference type="Gene3D" id="3.30.70.360">
    <property type="match status" value="1"/>
</dbReference>
<evidence type="ECO:0000256" key="2">
    <source>
        <dbReference type="PIRSR" id="PIRSR005962-1"/>
    </source>
</evidence>
<dbReference type="InterPro" id="IPR002933">
    <property type="entry name" value="Peptidase_M20"/>
</dbReference>
<feature type="domain" description="Peptidase M20 dimerisation" evidence="3">
    <location>
        <begin position="186"/>
        <end position="263"/>
    </location>
</feature>